<comment type="caution">
    <text evidence="12">The sequence shown here is derived from an EMBL/GenBank/DDBJ whole genome shotgun (WGS) entry which is preliminary data.</text>
</comment>
<feature type="binding site" evidence="10">
    <location>
        <begin position="311"/>
        <end position="325"/>
    </location>
    <ligand>
        <name>NAD(+)</name>
        <dbReference type="ChEBI" id="CHEBI:57540"/>
    </ligand>
</feature>
<dbReference type="InterPro" id="IPR002218">
    <property type="entry name" value="MnmG-rel"/>
</dbReference>
<evidence type="ECO:0000256" key="9">
    <source>
        <dbReference type="ARBA" id="ARBA00031800"/>
    </source>
</evidence>
<comment type="cofactor">
    <cofactor evidence="1 10">
        <name>FAD</name>
        <dbReference type="ChEBI" id="CHEBI:57692"/>
    </cofactor>
</comment>
<organism evidence="12 13">
    <name type="scientific">Thermus composti</name>
    <dbReference type="NCBI Taxonomy" id="532059"/>
    <lineage>
        <taxon>Bacteria</taxon>
        <taxon>Thermotogati</taxon>
        <taxon>Deinococcota</taxon>
        <taxon>Deinococci</taxon>
        <taxon>Thermales</taxon>
        <taxon>Thermaceae</taxon>
        <taxon>Thermus</taxon>
    </lineage>
</organism>
<sequence length="641" mass="69975">MVLHLGDVAADVLQDVVPYGLVGQGYPLRSRGTFYATPSGRVRGGMGYDVVVVGGGHAGLEAAWAAAALGVKVALVTVNPERIGMMPCNPAVGGPGKSQLVAEVVALGGLMGRAADAAAIHTRVLNRSKGPAVQSLRVQVDRDLYALKAQEILSERPVEVLRGEVTAILVEGGRLVGVRTVDGRTIPAKAVVVAGGTFLSGMVWYGRKSRPAGRQGEPPARFLSQSLKAVGHTLRRFKTGTPPRIRADSVDFGGLEVVPPEVPPGSFTGNPGPYATRLPTWQTRTTEETHRLIRENLHLSPLYAGDIQGIGPRYCPSIEDKVVRFADKESHLLFVEPDGLATSEVYLQGFSSSLPPELQERMVRSLPGFERAVIQRYAYAVEYDSLDPTELTRGLQSRFLPGLFSAGQVNGTSGYEEAAAQGVLAGLNAARFALGLPEVHLPRESGYIGVLVDDLVGRGTDEPYRMMTSRVELRLLCRADNADERLVPLAVAWGLRPKEDLERVEAKYRRVAEELRRLEALRVEGVSGLQWLRRPENTYQALAERFPPPVPLSPEEAYQVEVRAKYAGYIERQEKLREKLKDLEAFRIPEGLDYPKVPGLSREAVEKLSRLRPRTVAEAARVPGIRDSDLTALLVHLRRRA</sequence>
<evidence type="ECO:0000256" key="8">
    <source>
        <dbReference type="ARBA" id="ARBA00025948"/>
    </source>
</evidence>
<dbReference type="HAMAP" id="MF_00129">
    <property type="entry name" value="MnmG_GidA"/>
    <property type="match status" value="1"/>
</dbReference>
<gene>
    <name evidence="10 12" type="primary">mnmG</name>
    <name evidence="10" type="synonym">gidA</name>
    <name evidence="12" type="ORF">ACFFFP_01235</name>
</gene>
<dbReference type="PROSITE" id="PS01280">
    <property type="entry name" value="GIDA_1"/>
    <property type="match status" value="1"/>
</dbReference>
<evidence type="ECO:0000259" key="11">
    <source>
        <dbReference type="SMART" id="SM01228"/>
    </source>
</evidence>
<dbReference type="InterPro" id="IPR020595">
    <property type="entry name" value="MnmG-rel_CS"/>
</dbReference>
<dbReference type="Proteomes" id="UP001589830">
    <property type="component" value="Unassembled WGS sequence"/>
</dbReference>
<name>A0ABV6PY87_9DEIN</name>
<dbReference type="InterPro" id="IPR044920">
    <property type="entry name" value="MnmG_C_subdom_sf"/>
</dbReference>
<dbReference type="SUPFAM" id="SSF51905">
    <property type="entry name" value="FAD/NAD(P)-binding domain"/>
    <property type="match status" value="1"/>
</dbReference>
<evidence type="ECO:0000313" key="13">
    <source>
        <dbReference type="Proteomes" id="UP001589830"/>
    </source>
</evidence>
<dbReference type="InterPro" id="IPR040131">
    <property type="entry name" value="MnmG_N"/>
</dbReference>
<feature type="domain" description="tRNA uridine 5-carboxymethylaminomethyl modification enzyme C-terminal subdomain" evidence="11">
    <location>
        <begin position="564"/>
        <end position="635"/>
    </location>
</feature>
<dbReference type="PANTHER" id="PTHR11806:SF0">
    <property type="entry name" value="PROTEIN MTO1 HOMOLOG, MITOCHONDRIAL"/>
    <property type="match status" value="1"/>
</dbReference>
<dbReference type="SMART" id="SM01228">
    <property type="entry name" value="GIDA_assoc_3"/>
    <property type="match status" value="1"/>
</dbReference>
<evidence type="ECO:0000256" key="5">
    <source>
        <dbReference type="ARBA" id="ARBA00022694"/>
    </source>
</evidence>
<accession>A0ABV6PY87</accession>
<keyword evidence="13" id="KW-1185">Reference proteome</keyword>
<comment type="caution">
    <text evidence="10">Lacks conserved residue(s) required for the propagation of feature annotation.</text>
</comment>
<dbReference type="Pfam" id="PF21680">
    <property type="entry name" value="GIDA_C_1st"/>
    <property type="match status" value="1"/>
</dbReference>
<evidence type="ECO:0000256" key="3">
    <source>
        <dbReference type="ARBA" id="ARBA00020461"/>
    </source>
</evidence>
<dbReference type="RefSeq" id="WP_308789418.1">
    <property type="nucleotide sequence ID" value="NZ_BMPJ01000002.1"/>
</dbReference>
<dbReference type="Pfam" id="PF01134">
    <property type="entry name" value="GIDA"/>
    <property type="match status" value="1"/>
</dbReference>
<comment type="function">
    <text evidence="10">NAD-binding protein involved in the addition of a carboxymethylaminomethyl (cmnm) group at the wobble position (U34) of certain tRNAs, forming tRNA-cmnm(5)s(2)U34.</text>
</comment>
<protein>
    <recommendedName>
        <fullName evidence="3 10">tRNA uridine 5-carboxymethylaminomethyl modification enzyme MnmG</fullName>
    </recommendedName>
    <alternativeName>
        <fullName evidence="9 10">Glucose-inhibited division protein A</fullName>
    </alternativeName>
</protein>
<dbReference type="Pfam" id="PF13932">
    <property type="entry name" value="SAM_GIDA_C"/>
    <property type="match status" value="1"/>
</dbReference>
<keyword evidence="4 10" id="KW-0285">Flavoprotein</keyword>
<keyword evidence="6 10" id="KW-0274">FAD</keyword>
<evidence type="ECO:0000256" key="2">
    <source>
        <dbReference type="ARBA" id="ARBA00007653"/>
    </source>
</evidence>
<dbReference type="EMBL" id="JBHLTW010000003">
    <property type="protein sequence ID" value="MFC0594816.1"/>
    <property type="molecule type" value="Genomic_DNA"/>
</dbReference>
<evidence type="ECO:0000256" key="1">
    <source>
        <dbReference type="ARBA" id="ARBA00001974"/>
    </source>
</evidence>
<evidence type="ECO:0000256" key="6">
    <source>
        <dbReference type="ARBA" id="ARBA00022827"/>
    </source>
</evidence>
<dbReference type="InterPro" id="IPR049312">
    <property type="entry name" value="GIDA_C_N"/>
</dbReference>
<dbReference type="InterPro" id="IPR036188">
    <property type="entry name" value="FAD/NAD-bd_sf"/>
</dbReference>
<dbReference type="InterPro" id="IPR004416">
    <property type="entry name" value="MnmG"/>
</dbReference>
<dbReference type="Gene3D" id="1.10.10.1800">
    <property type="entry name" value="tRNA uridine 5-carboxymethylaminomethyl modification enzyme MnmG/GidA"/>
    <property type="match status" value="1"/>
</dbReference>
<evidence type="ECO:0000256" key="10">
    <source>
        <dbReference type="HAMAP-Rule" id="MF_00129"/>
    </source>
</evidence>
<comment type="similarity">
    <text evidence="2 10">Belongs to the MnmG family.</text>
</comment>
<comment type="subunit">
    <text evidence="8 10">Homodimer. Heterotetramer of two MnmE and two MnmG subunits.</text>
</comment>
<dbReference type="PROSITE" id="PS01281">
    <property type="entry name" value="GIDA_2"/>
    <property type="match status" value="1"/>
</dbReference>
<evidence type="ECO:0000256" key="7">
    <source>
        <dbReference type="ARBA" id="ARBA00023027"/>
    </source>
</evidence>
<evidence type="ECO:0000256" key="4">
    <source>
        <dbReference type="ARBA" id="ARBA00022630"/>
    </source>
</evidence>
<reference evidence="12 13" key="1">
    <citation type="submission" date="2024-09" db="EMBL/GenBank/DDBJ databases">
        <authorList>
            <person name="Sun Q."/>
            <person name="Mori K."/>
        </authorList>
    </citation>
    <scope>NUCLEOTIDE SEQUENCE [LARGE SCALE GENOMIC DNA]</scope>
    <source>
        <strain evidence="12 13">NCAIM B.02340</strain>
    </source>
</reference>
<dbReference type="Gene3D" id="3.50.50.60">
    <property type="entry name" value="FAD/NAD(P)-binding domain"/>
    <property type="match status" value="2"/>
</dbReference>
<dbReference type="InterPro" id="IPR026904">
    <property type="entry name" value="MnmG_C"/>
</dbReference>
<dbReference type="PANTHER" id="PTHR11806">
    <property type="entry name" value="GLUCOSE INHIBITED DIVISION PROTEIN A"/>
    <property type="match status" value="1"/>
</dbReference>
<dbReference type="InterPro" id="IPR047001">
    <property type="entry name" value="MnmG_C_subdom"/>
</dbReference>
<comment type="subcellular location">
    <subcellularLocation>
        <location evidence="10">Cytoplasm</location>
    </subcellularLocation>
</comment>
<keyword evidence="5 10" id="KW-0819">tRNA processing</keyword>
<proteinExistence type="inferred from homology"/>
<evidence type="ECO:0000313" key="12">
    <source>
        <dbReference type="EMBL" id="MFC0594816.1"/>
    </source>
</evidence>
<feature type="binding site" evidence="10">
    <location>
        <begin position="54"/>
        <end position="59"/>
    </location>
    <ligand>
        <name>FAD</name>
        <dbReference type="ChEBI" id="CHEBI:57692"/>
    </ligand>
</feature>
<dbReference type="Gene3D" id="1.10.150.570">
    <property type="entry name" value="GidA associated domain, C-terminal subdomain"/>
    <property type="match status" value="1"/>
</dbReference>
<keyword evidence="7 10" id="KW-0520">NAD</keyword>
<keyword evidence="10" id="KW-0963">Cytoplasm</keyword>
<dbReference type="NCBIfam" id="TIGR00136">
    <property type="entry name" value="mnmG_gidA"/>
    <property type="match status" value="1"/>
</dbReference>